<comment type="caution">
    <text evidence="1">The sequence shown here is derived from an EMBL/GenBank/DDBJ whole genome shotgun (WGS) entry which is preliminary data.</text>
</comment>
<dbReference type="PATRIC" id="fig|1132509.6.peg.103"/>
<gene>
    <name evidence="1" type="ORF">C447_00425</name>
</gene>
<dbReference type="AlphaFoldDB" id="M0MBL8"/>
<proteinExistence type="predicted"/>
<name>M0MBL8_9EURY</name>
<sequence>MQSNATESDTVDHQARKNRLNISDHTSVLGVDILAHPQAEYALMHDVYNQGGLGAEPELWTWRGEMLDKGCRAELAAWARRTIFSFEGGHTE</sequence>
<evidence type="ECO:0000313" key="1">
    <source>
        <dbReference type="EMBL" id="EMA42009.1"/>
    </source>
</evidence>
<evidence type="ECO:0000313" key="2">
    <source>
        <dbReference type="Proteomes" id="UP000011566"/>
    </source>
</evidence>
<accession>M0MBL8</accession>
<protein>
    <submittedName>
        <fullName evidence="1">Uncharacterized protein</fullName>
    </submittedName>
</protein>
<reference evidence="1 2" key="1">
    <citation type="journal article" date="2014" name="PLoS Genet.">
        <title>Phylogenetically driven sequencing of extremely halophilic archaea reveals strategies for static and dynamic osmo-response.</title>
        <authorList>
            <person name="Becker E.A."/>
            <person name="Seitzer P.M."/>
            <person name="Tritt A."/>
            <person name="Larsen D."/>
            <person name="Krusor M."/>
            <person name="Yao A.I."/>
            <person name="Wu D."/>
            <person name="Madern D."/>
            <person name="Eisen J.A."/>
            <person name="Darling A.E."/>
            <person name="Facciotti M.T."/>
        </authorList>
    </citation>
    <scope>NUCLEOTIDE SEQUENCE [LARGE SCALE GENOMIC DNA]</scope>
    <source>
        <strain evidence="1 2">100A6</strain>
    </source>
</reference>
<dbReference type="Proteomes" id="UP000011566">
    <property type="component" value="Unassembled WGS sequence"/>
</dbReference>
<organism evidence="1 2">
    <name type="scientific">Halococcus hamelinensis 100A6</name>
    <dbReference type="NCBI Taxonomy" id="1132509"/>
    <lineage>
        <taxon>Archaea</taxon>
        <taxon>Methanobacteriati</taxon>
        <taxon>Methanobacteriota</taxon>
        <taxon>Stenosarchaea group</taxon>
        <taxon>Halobacteria</taxon>
        <taxon>Halobacteriales</taxon>
        <taxon>Halococcaceae</taxon>
        <taxon>Halococcus</taxon>
    </lineage>
</organism>
<dbReference type="EMBL" id="AOMB01000003">
    <property type="protein sequence ID" value="EMA42009.1"/>
    <property type="molecule type" value="Genomic_DNA"/>
</dbReference>
<dbReference type="RefSeq" id="WP_007689725.1">
    <property type="nucleotide sequence ID" value="NZ_AJRK01000420.1"/>
</dbReference>
<keyword evidence="2" id="KW-1185">Reference proteome</keyword>